<gene>
    <name evidence="1" type="ORF">BDN72DRAFT_906687</name>
</gene>
<keyword evidence="2" id="KW-1185">Reference proteome</keyword>
<evidence type="ECO:0000313" key="2">
    <source>
        <dbReference type="Proteomes" id="UP000308600"/>
    </source>
</evidence>
<organism evidence="1 2">
    <name type="scientific">Pluteus cervinus</name>
    <dbReference type="NCBI Taxonomy" id="181527"/>
    <lineage>
        <taxon>Eukaryota</taxon>
        <taxon>Fungi</taxon>
        <taxon>Dikarya</taxon>
        <taxon>Basidiomycota</taxon>
        <taxon>Agaricomycotina</taxon>
        <taxon>Agaricomycetes</taxon>
        <taxon>Agaricomycetidae</taxon>
        <taxon>Agaricales</taxon>
        <taxon>Pluteineae</taxon>
        <taxon>Pluteaceae</taxon>
        <taxon>Pluteus</taxon>
    </lineage>
</organism>
<sequence length="244" mass="28563">MDPEDRDLGQNYWKGKILQFYKDKTKNETWATIHWLYNFVDLEAINIITDDMSPQVPFAMGKYELLMSNHVGVIGAGGIEGHLDVIELDDSKAISPKIHPSAWFRRWTMEIQKDGKSFKVHDLKPTCICHMLYSPRFDRQRLCTKCMIWYHEQCLQRVSTPQPPSEDEEESQLLGVPVVRGLWGKEDEWGVVGWADKVALMRRWFWELGSFPDDYSTVLGEDWIEHVLSREWAFYICPNCRNAC</sequence>
<dbReference type="Proteomes" id="UP000308600">
    <property type="component" value="Unassembled WGS sequence"/>
</dbReference>
<name>A0ACD2ZYP8_9AGAR</name>
<reference evidence="1 2" key="1">
    <citation type="journal article" date="2019" name="Nat. Ecol. Evol.">
        <title>Megaphylogeny resolves global patterns of mushroom evolution.</title>
        <authorList>
            <person name="Varga T."/>
            <person name="Krizsan K."/>
            <person name="Foldi C."/>
            <person name="Dima B."/>
            <person name="Sanchez-Garcia M."/>
            <person name="Sanchez-Ramirez S."/>
            <person name="Szollosi G.J."/>
            <person name="Szarkandi J.G."/>
            <person name="Papp V."/>
            <person name="Albert L."/>
            <person name="Andreopoulos W."/>
            <person name="Angelini C."/>
            <person name="Antonin V."/>
            <person name="Barry K.W."/>
            <person name="Bougher N.L."/>
            <person name="Buchanan P."/>
            <person name="Buyck B."/>
            <person name="Bense V."/>
            <person name="Catcheside P."/>
            <person name="Chovatia M."/>
            <person name="Cooper J."/>
            <person name="Damon W."/>
            <person name="Desjardin D."/>
            <person name="Finy P."/>
            <person name="Geml J."/>
            <person name="Haridas S."/>
            <person name="Hughes K."/>
            <person name="Justo A."/>
            <person name="Karasinski D."/>
            <person name="Kautmanova I."/>
            <person name="Kiss B."/>
            <person name="Kocsube S."/>
            <person name="Kotiranta H."/>
            <person name="LaButti K.M."/>
            <person name="Lechner B.E."/>
            <person name="Liimatainen K."/>
            <person name="Lipzen A."/>
            <person name="Lukacs Z."/>
            <person name="Mihaltcheva S."/>
            <person name="Morgado L.N."/>
            <person name="Niskanen T."/>
            <person name="Noordeloos M.E."/>
            <person name="Ohm R.A."/>
            <person name="Ortiz-Santana B."/>
            <person name="Ovrebo C."/>
            <person name="Racz N."/>
            <person name="Riley R."/>
            <person name="Savchenko A."/>
            <person name="Shiryaev A."/>
            <person name="Soop K."/>
            <person name="Spirin V."/>
            <person name="Szebenyi C."/>
            <person name="Tomsovsky M."/>
            <person name="Tulloss R.E."/>
            <person name="Uehling J."/>
            <person name="Grigoriev I.V."/>
            <person name="Vagvolgyi C."/>
            <person name="Papp T."/>
            <person name="Martin F.M."/>
            <person name="Miettinen O."/>
            <person name="Hibbett D.S."/>
            <person name="Nagy L.G."/>
        </authorList>
    </citation>
    <scope>NUCLEOTIDE SEQUENCE [LARGE SCALE GENOMIC DNA]</scope>
    <source>
        <strain evidence="1 2">NL-1719</strain>
    </source>
</reference>
<accession>A0ACD2ZYP8</accession>
<dbReference type="EMBL" id="ML209335">
    <property type="protein sequence ID" value="TFK58483.1"/>
    <property type="molecule type" value="Genomic_DNA"/>
</dbReference>
<proteinExistence type="predicted"/>
<protein>
    <submittedName>
        <fullName evidence="1">Uncharacterized protein</fullName>
    </submittedName>
</protein>
<evidence type="ECO:0000313" key="1">
    <source>
        <dbReference type="EMBL" id="TFK58483.1"/>
    </source>
</evidence>